<gene>
    <name evidence="2" type="ORF">WJX72_012334</name>
</gene>
<feature type="region of interest" description="Disordered" evidence="1">
    <location>
        <begin position="131"/>
        <end position="167"/>
    </location>
</feature>
<feature type="region of interest" description="Disordered" evidence="1">
    <location>
        <begin position="420"/>
        <end position="440"/>
    </location>
</feature>
<organism evidence="2 3">
    <name type="scientific">[Myrmecia] bisecta</name>
    <dbReference type="NCBI Taxonomy" id="41462"/>
    <lineage>
        <taxon>Eukaryota</taxon>
        <taxon>Viridiplantae</taxon>
        <taxon>Chlorophyta</taxon>
        <taxon>core chlorophytes</taxon>
        <taxon>Trebouxiophyceae</taxon>
        <taxon>Trebouxiales</taxon>
        <taxon>Trebouxiaceae</taxon>
        <taxon>Myrmecia</taxon>
    </lineage>
</organism>
<dbReference type="Proteomes" id="UP001489004">
    <property type="component" value="Unassembled WGS sequence"/>
</dbReference>
<sequence length="528" mass="55124">MRVREAPQQETHHLPHPVLPHSNTNWEAKGGHAAEVVQGLLPKATRQQEHASSARVGHIDAPSRPVVTGPTSGEQASKAAASHVHFHAPSPAHPYGGKSNQPHKESILSGSGKPAVENPVIGMVLPASNQVSDPAAATSGIGNRAPDHSPGMQHKNAGQPAAPATPAQRDIALVQGKAATPPAPEQRGTAFVQGKAAGNETHGGEKDRSPAGPVRVVDFCDPCPGAPLDSHTGGLKDSGNPKALATVESLSEMQERGEAGSGSLDTPQRLRAAEQVKRVAVDSIRAIAATLHSPDMRHGPGNELPARTVETFPKKLHDMEAAAAESMRTIAATLHSPDMRHGPGDELPARIAESAPKKLHDIEEAAAKTMRTIAATLHSPDLRHGPKDPEDAAVELARKAAELDTEAVLMEATLSELKEHAQSGANVAEASSGGPAGAAGVGHKAAAAHWSILEAAKEAVAGVRHRFEQVVATTSKQAHENAKTWEDKMTPHSREEALLISGAIPTNTEALRKHEHEAGAADTKAMDE</sequence>
<feature type="region of interest" description="Disordered" evidence="1">
    <location>
        <begin position="45"/>
        <end position="73"/>
    </location>
</feature>
<evidence type="ECO:0000313" key="2">
    <source>
        <dbReference type="EMBL" id="KAK9830536.1"/>
    </source>
</evidence>
<dbReference type="AlphaFoldDB" id="A0AAW1R9V3"/>
<name>A0AAW1R9V3_9CHLO</name>
<keyword evidence="3" id="KW-1185">Reference proteome</keyword>
<feature type="region of interest" description="Disordered" evidence="1">
    <location>
        <begin position="1"/>
        <end position="26"/>
    </location>
</feature>
<comment type="caution">
    <text evidence="2">The sequence shown here is derived from an EMBL/GenBank/DDBJ whole genome shotgun (WGS) entry which is preliminary data.</text>
</comment>
<evidence type="ECO:0000313" key="3">
    <source>
        <dbReference type="Proteomes" id="UP001489004"/>
    </source>
</evidence>
<feature type="region of interest" description="Disordered" evidence="1">
    <location>
        <begin position="196"/>
        <end position="215"/>
    </location>
</feature>
<reference evidence="2 3" key="1">
    <citation type="journal article" date="2024" name="Nat. Commun.">
        <title>Phylogenomics reveals the evolutionary origins of lichenization in chlorophyte algae.</title>
        <authorList>
            <person name="Puginier C."/>
            <person name="Libourel C."/>
            <person name="Otte J."/>
            <person name="Skaloud P."/>
            <person name="Haon M."/>
            <person name="Grisel S."/>
            <person name="Petersen M."/>
            <person name="Berrin J.G."/>
            <person name="Delaux P.M."/>
            <person name="Dal Grande F."/>
            <person name="Keller J."/>
        </authorList>
    </citation>
    <scope>NUCLEOTIDE SEQUENCE [LARGE SCALE GENOMIC DNA]</scope>
    <source>
        <strain evidence="2 3">SAG 2043</strain>
    </source>
</reference>
<feature type="region of interest" description="Disordered" evidence="1">
    <location>
        <begin position="87"/>
        <end position="111"/>
    </location>
</feature>
<dbReference type="EMBL" id="JALJOR010000001">
    <property type="protein sequence ID" value="KAK9830536.1"/>
    <property type="molecule type" value="Genomic_DNA"/>
</dbReference>
<feature type="compositionally biased region" description="Basic and acidic residues" evidence="1">
    <location>
        <begin position="1"/>
        <end position="13"/>
    </location>
</feature>
<evidence type="ECO:0000256" key="1">
    <source>
        <dbReference type="SAM" id="MobiDB-lite"/>
    </source>
</evidence>
<accession>A0AAW1R9V3</accession>
<proteinExistence type="predicted"/>
<protein>
    <submittedName>
        <fullName evidence="2">Uncharacterized protein</fullName>
    </submittedName>
</protein>